<protein>
    <submittedName>
        <fullName evidence="1">Uncharacterized protein</fullName>
    </submittedName>
</protein>
<name>A0A7C9VBW7_9HYPH</name>
<dbReference type="AlphaFoldDB" id="A0A7C9VBW7"/>
<proteinExistence type="predicted"/>
<reference evidence="1 2" key="1">
    <citation type="submission" date="2020-02" db="EMBL/GenBank/DDBJ databases">
        <title>Genome sequence of the type strain CGMCC 1.15528 of Mesorhizobium zhangyense.</title>
        <authorList>
            <person name="Gao J."/>
            <person name="Sun J."/>
        </authorList>
    </citation>
    <scope>NUCLEOTIDE SEQUENCE [LARGE SCALE GENOMIC DNA]</scope>
    <source>
        <strain evidence="1 2">CGMCC 1.15528</strain>
    </source>
</reference>
<sequence>MAAIGFFLLVSGALWGIWWRIEGKVDAAKKAATDTASSASALASLAREELADHRLMCAQTYITKEGLRDVKDEIMDALHGVKGSIDHLGGRIDSMYSGTPARPKRPA</sequence>
<accession>A0A7C9VBW7</accession>
<comment type="caution">
    <text evidence="1">The sequence shown here is derived from an EMBL/GenBank/DDBJ whole genome shotgun (WGS) entry which is preliminary data.</text>
</comment>
<organism evidence="1 2">
    <name type="scientific">Mesorhizobium zhangyense</name>
    <dbReference type="NCBI Taxonomy" id="1776730"/>
    <lineage>
        <taxon>Bacteria</taxon>
        <taxon>Pseudomonadati</taxon>
        <taxon>Pseudomonadota</taxon>
        <taxon>Alphaproteobacteria</taxon>
        <taxon>Hyphomicrobiales</taxon>
        <taxon>Phyllobacteriaceae</taxon>
        <taxon>Mesorhizobium</taxon>
    </lineage>
</organism>
<gene>
    <name evidence="1" type="ORF">G6N74_28510</name>
</gene>
<dbReference type="EMBL" id="JAAKZG010000023">
    <property type="protein sequence ID" value="NGN45003.1"/>
    <property type="molecule type" value="Genomic_DNA"/>
</dbReference>
<dbReference type="RefSeq" id="WP_165121375.1">
    <property type="nucleotide sequence ID" value="NZ_JAAKZG010000023.1"/>
</dbReference>
<evidence type="ECO:0000313" key="1">
    <source>
        <dbReference type="EMBL" id="NGN45003.1"/>
    </source>
</evidence>
<dbReference type="Proteomes" id="UP000481252">
    <property type="component" value="Unassembled WGS sequence"/>
</dbReference>
<evidence type="ECO:0000313" key="2">
    <source>
        <dbReference type="Proteomes" id="UP000481252"/>
    </source>
</evidence>
<keyword evidence="2" id="KW-1185">Reference proteome</keyword>